<dbReference type="SUPFAM" id="SSF103473">
    <property type="entry name" value="MFS general substrate transporter"/>
    <property type="match status" value="1"/>
</dbReference>
<name>A0A284QR12_ARMOS</name>
<keyword evidence="5 7" id="KW-1133">Transmembrane helix</keyword>
<dbReference type="EMBL" id="FUEG01000001">
    <property type="protein sequence ID" value="SJK98841.1"/>
    <property type="molecule type" value="Genomic_DNA"/>
</dbReference>
<dbReference type="Proteomes" id="UP000219338">
    <property type="component" value="Unassembled WGS sequence"/>
</dbReference>
<dbReference type="Pfam" id="PF06963">
    <property type="entry name" value="FPN1"/>
    <property type="match status" value="2"/>
</dbReference>
<dbReference type="AlphaFoldDB" id="A0A284QR12"/>
<dbReference type="PANTHER" id="PTHR11660:SF57">
    <property type="entry name" value="SOLUTE CARRIER FAMILY 40 MEMBER"/>
    <property type="match status" value="1"/>
</dbReference>
<evidence type="ECO:0000256" key="1">
    <source>
        <dbReference type="ARBA" id="ARBA00004141"/>
    </source>
</evidence>
<feature type="transmembrane region" description="Helical" evidence="7">
    <location>
        <begin position="103"/>
        <end position="123"/>
    </location>
</feature>
<comment type="similarity">
    <text evidence="2 7">Belongs to the ferroportin (FP) (TC 2.A.100) family. SLC40A subfamily.</text>
</comment>
<evidence type="ECO:0000313" key="9">
    <source>
        <dbReference type="Proteomes" id="UP000219338"/>
    </source>
</evidence>
<dbReference type="OMA" id="YPVFISY"/>
<protein>
    <recommendedName>
        <fullName evidence="7">Solute carrier family 40 member</fullName>
    </recommendedName>
</protein>
<feature type="transmembrane region" description="Helical" evidence="7">
    <location>
        <begin position="428"/>
        <end position="448"/>
    </location>
</feature>
<evidence type="ECO:0000256" key="6">
    <source>
        <dbReference type="ARBA" id="ARBA00023136"/>
    </source>
</evidence>
<dbReference type="InterPro" id="IPR009716">
    <property type="entry name" value="Ferroportin-1"/>
</dbReference>
<dbReference type="InterPro" id="IPR036259">
    <property type="entry name" value="MFS_trans_sf"/>
</dbReference>
<dbReference type="PANTHER" id="PTHR11660">
    <property type="entry name" value="SOLUTE CARRIER FAMILY 40 MEMBER"/>
    <property type="match status" value="1"/>
</dbReference>
<dbReference type="STRING" id="47428.A0A284QR12"/>
<evidence type="ECO:0000256" key="4">
    <source>
        <dbReference type="ARBA" id="ARBA00022692"/>
    </source>
</evidence>
<dbReference type="OrthoDB" id="648861at2759"/>
<feature type="transmembrane region" description="Helical" evidence="7">
    <location>
        <begin position="528"/>
        <end position="549"/>
    </location>
</feature>
<keyword evidence="4 7" id="KW-0812">Transmembrane</keyword>
<evidence type="ECO:0000256" key="3">
    <source>
        <dbReference type="ARBA" id="ARBA00022448"/>
    </source>
</evidence>
<feature type="transmembrane region" description="Helical" evidence="7">
    <location>
        <begin position="135"/>
        <end position="156"/>
    </location>
</feature>
<keyword evidence="9" id="KW-1185">Reference proteome</keyword>
<evidence type="ECO:0000256" key="5">
    <source>
        <dbReference type="ARBA" id="ARBA00022989"/>
    </source>
</evidence>
<feature type="transmembrane region" description="Helical" evidence="7">
    <location>
        <begin position="224"/>
        <end position="243"/>
    </location>
</feature>
<gene>
    <name evidence="8" type="ORF">ARMOST_02110</name>
</gene>
<reference evidence="9" key="1">
    <citation type="journal article" date="2017" name="Nat. Ecol. Evol.">
        <title>Genome expansion and lineage-specific genetic innovations in the forest pathogenic fungi Armillaria.</title>
        <authorList>
            <person name="Sipos G."/>
            <person name="Prasanna A.N."/>
            <person name="Walter M.C."/>
            <person name="O'Connor E."/>
            <person name="Balint B."/>
            <person name="Krizsan K."/>
            <person name="Kiss B."/>
            <person name="Hess J."/>
            <person name="Varga T."/>
            <person name="Slot J."/>
            <person name="Riley R."/>
            <person name="Boka B."/>
            <person name="Rigling D."/>
            <person name="Barry K."/>
            <person name="Lee J."/>
            <person name="Mihaltcheva S."/>
            <person name="LaButti K."/>
            <person name="Lipzen A."/>
            <person name="Waldron R."/>
            <person name="Moloney N.M."/>
            <person name="Sperisen C."/>
            <person name="Kredics L."/>
            <person name="Vagvoelgyi C."/>
            <person name="Patrignani A."/>
            <person name="Fitzpatrick D."/>
            <person name="Nagy I."/>
            <person name="Doyle S."/>
            <person name="Anderson J.B."/>
            <person name="Grigoriev I.V."/>
            <person name="Gueldener U."/>
            <person name="Muensterkoetter M."/>
            <person name="Nagy L.G."/>
        </authorList>
    </citation>
    <scope>NUCLEOTIDE SEQUENCE [LARGE SCALE GENOMIC DNA]</scope>
    <source>
        <strain evidence="9">C18/9</strain>
    </source>
</reference>
<feature type="transmembrane region" description="Helical" evidence="7">
    <location>
        <begin position="396"/>
        <end position="416"/>
    </location>
</feature>
<comment type="caution">
    <text evidence="7">Lacks conserved residue(s) required for the propagation of feature annotation.</text>
</comment>
<organism evidence="8 9">
    <name type="scientific">Armillaria ostoyae</name>
    <name type="common">Armillaria root rot fungus</name>
    <dbReference type="NCBI Taxonomy" id="47428"/>
    <lineage>
        <taxon>Eukaryota</taxon>
        <taxon>Fungi</taxon>
        <taxon>Dikarya</taxon>
        <taxon>Basidiomycota</taxon>
        <taxon>Agaricomycotina</taxon>
        <taxon>Agaricomycetes</taxon>
        <taxon>Agaricomycetidae</taxon>
        <taxon>Agaricales</taxon>
        <taxon>Marasmiineae</taxon>
        <taxon>Physalacriaceae</taxon>
        <taxon>Armillaria</taxon>
    </lineage>
</organism>
<accession>A0A284QR12</accession>
<keyword evidence="7" id="KW-0406">Ion transport</keyword>
<feature type="transmembrane region" description="Helical" evidence="7">
    <location>
        <begin position="249"/>
        <end position="273"/>
    </location>
</feature>
<keyword evidence="3 7" id="KW-0813">Transport</keyword>
<feature type="transmembrane region" description="Helical" evidence="7">
    <location>
        <begin position="171"/>
        <end position="190"/>
    </location>
</feature>
<evidence type="ECO:0000256" key="7">
    <source>
        <dbReference type="RuleBase" id="RU365065"/>
    </source>
</evidence>
<dbReference type="GO" id="GO:0005381">
    <property type="term" value="F:iron ion transmembrane transporter activity"/>
    <property type="evidence" value="ECO:0007669"/>
    <property type="project" value="UniProtKB-UniRule"/>
</dbReference>
<comment type="subcellular location">
    <subcellularLocation>
        <location evidence="1 7">Membrane</location>
        <topology evidence="1 7">Multi-pass membrane protein</topology>
    </subcellularLocation>
</comment>
<dbReference type="GO" id="GO:0016020">
    <property type="term" value="C:membrane"/>
    <property type="evidence" value="ECO:0007669"/>
    <property type="project" value="UniProtKB-SubCell"/>
</dbReference>
<comment type="function">
    <text evidence="7">May be involved in iron transport and iron homeostasis.</text>
</comment>
<evidence type="ECO:0000313" key="8">
    <source>
        <dbReference type="EMBL" id="SJK98841.1"/>
    </source>
</evidence>
<evidence type="ECO:0000256" key="2">
    <source>
        <dbReference type="ARBA" id="ARBA00006279"/>
    </source>
</evidence>
<keyword evidence="6 7" id="KW-0472">Membrane</keyword>
<sequence length="570" mass="64257">MAIEVESTTQTDNIQLTDVRSVRGDTLNDSQSRLSRHSSISLPHVLDPDVSTLPSRSHPIRTKSLALLTALHFSSTWGDRCFEFAAYLFLIQIFRSTLLPASIFGFCTAGAAIILSGWMGYLVDNQHRLRILQLAIFFQKIATASAYAAFTAIFFIDKFLEAGSQGQNAQGPIWALFTVIVLSGIVIKLATVCIQISIERDWATTIGEGDSVHLMRINTWLRRIDLICKLISPLFVSMLTTAVSYRFAAAFLCGMAVVTASVEVLVFPIAGAAGKNRSHLLQIPLSHIVYKIFPVLESEYQQRLVNIRDADQKRHSQRFSFKRWIDPRPTFRDWQEFSHFPVFYTSLSISRFKFRLPSVSDEAKCFLSIYLTVLSFDGTFLSYLKAAGGWNDPFIAGMRAICTVTGLIGTILLPYVERKIGLIRSGAWSIWSEVITLVPTVLALYIGVPKGVGHGPVYNNTMLFGGMALSRVGLWMFDLVQLQILQEALEHHPRRNTLTALQYSLMNTFDMLKYVLTMVLSDPQQFRWAGLVSWVVVFFGGLLYGIYVYKSRGHIIHIEWVYRFIGKKNE</sequence>
<proteinExistence type="inferred from homology"/>
<feature type="transmembrane region" description="Helical" evidence="7">
    <location>
        <begin position="365"/>
        <end position="384"/>
    </location>
</feature>